<keyword evidence="3" id="KW-1185">Reference proteome</keyword>
<dbReference type="OrthoDB" id="1492374at2"/>
<dbReference type="Proteomes" id="UP000215214">
    <property type="component" value="Chromosome TJEJU"/>
</dbReference>
<sequence length="146" mass="15307">MKKILCIVAFVAFAFNGLAQDGKLRLGANVGFTTGSGNSSFVIGGDVDYLFNVDSKFEVGAATGIAVVTTGNSIILPLAGAGRFKATNKIDLGLDMGYAIGINNAGNGFYFRPIFEYKINSNMSFRASYSGVDSGGFLNAGLMFNL</sequence>
<organism evidence="2 3">
    <name type="scientific">Tenacibaculum jejuense</name>
    <dbReference type="NCBI Taxonomy" id="584609"/>
    <lineage>
        <taxon>Bacteria</taxon>
        <taxon>Pseudomonadati</taxon>
        <taxon>Bacteroidota</taxon>
        <taxon>Flavobacteriia</taxon>
        <taxon>Flavobacteriales</taxon>
        <taxon>Flavobacteriaceae</taxon>
        <taxon>Tenacibaculum</taxon>
    </lineage>
</organism>
<dbReference type="AlphaFoldDB" id="A0A238U9H4"/>
<dbReference type="RefSeq" id="WP_095071754.1">
    <property type="nucleotide sequence ID" value="NZ_LT899436.1"/>
</dbReference>
<dbReference type="EMBL" id="LT899436">
    <property type="protein sequence ID" value="SNR15752.1"/>
    <property type="molecule type" value="Genomic_DNA"/>
</dbReference>
<gene>
    <name evidence="2" type="ORF">TJEJU_2049</name>
</gene>
<keyword evidence="1" id="KW-0732">Signal</keyword>
<dbReference type="KEGG" id="tje:TJEJU_2049"/>
<reference evidence="2 3" key="1">
    <citation type="submission" date="2017-07" db="EMBL/GenBank/DDBJ databases">
        <authorList>
            <person name="Sun Z.S."/>
            <person name="Albrecht U."/>
            <person name="Echele G."/>
            <person name="Lee C.C."/>
        </authorList>
    </citation>
    <scope>NUCLEOTIDE SEQUENCE [LARGE SCALE GENOMIC DNA]</scope>
    <source>
        <strain evidence="3">type strain: KCTC 22618</strain>
    </source>
</reference>
<evidence type="ECO:0000313" key="3">
    <source>
        <dbReference type="Proteomes" id="UP000215214"/>
    </source>
</evidence>
<feature type="signal peptide" evidence="1">
    <location>
        <begin position="1"/>
        <end position="19"/>
    </location>
</feature>
<feature type="chain" id="PRO_5011991745" description="Outer membrane protein beta-barrel domain-containing protein" evidence="1">
    <location>
        <begin position="20"/>
        <end position="146"/>
    </location>
</feature>
<evidence type="ECO:0008006" key="4">
    <source>
        <dbReference type="Google" id="ProtNLM"/>
    </source>
</evidence>
<evidence type="ECO:0000256" key="1">
    <source>
        <dbReference type="SAM" id="SignalP"/>
    </source>
</evidence>
<protein>
    <recommendedName>
        <fullName evidence="4">Outer membrane protein beta-barrel domain-containing protein</fullName>
    </recommendedName>
</protein>
<accession>A0A238U9H4</accession>
<name>A0A238U9H4_9FLAO</name>
<proteinExistence type="predicted"/>
<evidence type="ECO:0000313" key="2">
    <source>
        <dbReference type="EMBL" id="SNR15752.1"/>
    </source>
</evidence>